<gene>
    <name evidence="8" type="ORF">GOQ27_03030</name>
</gene>
<evidence type="ECO:0000313" key="9">
    <source>
        <dbReference type="Proteomes" id="UP000724672"/>
    </source>
</evidence>
<keyword evidence="2 5" id="KW-0645">Protease</keyword>
<evidence type="ECO:0000256" key="2">
    <source>
        <dbReference type="ARBA" id="ARBA00022670"/>
    </source>
</evidence>
<dbReference type="InterPro" id="IPR036034">
    <property type="entry name" value="PDZ_sf"/>
</dbReference>
<evidence type="ECO:0000256" key="1">
    <source>
        <dbReference type="ARBA" id="ARBA00009179"/>
    </source>
</evidence>
<dbReference type="InterPro" id="IPR001478">
    <property type="entry name" value="PDZ"/>
</dbReference>
<comment type="caution">
    <text evidence="8">The sequence shown here is derived from an EMBL/GenBank/DDBJ whole genome shotgun (WGS) entry which is preliminary data.</text>
</comment>
<dbReference type="NCBIfam" id="TIGR00225">
    <property type="entry name" value="prc"/>
    <property type="match status" value="1"/>
</dbReference>
<dbReference type="GO" id="GO:0007165">
    <property type="term" value="P:signal transduction"/>
    <property type="evidence" value="ECO:0007669"/>
    <property type="project" value="TreeGrafter"/>
</dbReference>
<protein>
    <submittedName>
        <fullName evidence="8">S41 family peptidase</fullName>
    </submittedName>
</protein>
<dbReference type="PROSITE" id="PS50106">
    <property type="entry name" value="PDZ"/>
    <property type="match status" value="1"/>
</dbReference>
<dbReference type="InterPro" id="IPR055210">
    <property type="entry name" value="CtpA/B_N"/>
</dbReference>
<evidence type="ECO:0000313" key="8">
    <source>
        <dbReference type="EMBL" id="MBS4537418.1"/>
    </source>
</evidence>
<dbReference type="Pfam" id="PF22694">
    <property type="entry name" value="CtpB_N-like"/>
    <property type="match status" value="1"/>
</dbReference>
<keyword evidence="6" id="KW-0732">Signal</keyword>
<dbReference type="Pfam" id="PF17820">
    <property type="entry name" value="PDZ_6"/>
    <property type="match status" value="1"/>
</dbReference>
<feature type="domain" description="PDZ" evidence="7">
    <location>
        <begin position="98"/>
        <end position="164"/>
    </location>
</feature>
<evidence type="ECO:0000256" key="6">
    <source>
        <dbReference type="SAM" id="SignalP"/>
    </source>
</evidence>
<feature type="chain" id="PRO_5036886963" evidence="6">
    <location>
        <begin position="25"/>
        <end position="399"/>
    </location>
</feature>
<dbReference type="CDD" id="cd06782">
    <property type="entry name" value="cpPDZ_CPP-like"/>
    <property type="match status" value="1"/>
</dbReference>
<organism evidence="8 9">
    <name type="scientific">Anaeromonas frigoriresistens</name>
    <dbReference type="NCBI Taxonomy" id="2683708"/>
    <lineage>
        <taxon>Bacteria</taxon>
        <taxon>Bacillati</taxon>
        <taxon>Bacillota</taxon>
        <taxon>Tissierellia</taxon>
        <taxon>Tissierellales</taxon>
        <taxon>Thermohalobacteraceae</taxon>
        <taxon>Anaeromonas</taxon>
    </lineage>
</organism>
<accession>A0A942URU1</accession>
<dbReference type="GO" id="GO:0030288">
    <property type="term" value="C:outer membrane-bounded periplasmic space"/>
    <property type="evidence" value="ECO:0007669"/>
    <property type="project" value="TreeGrafter"/>
</dbReference>
<evidence type="ECO:0000259" key="7">
    <source>
        <dbReference type="PROSITE" id="PS50106"/>
    </source>
</evidence>
<keyword evidence="9" id="KW-1185">Reference proteome</keyword>
<reference evidence="8" key="1">
    <citation type="submission" date="2019-12" db="EMBL/GenBank/DDBJ databases">
        <title>Clostridiaceae gen. nov. sp. nov., isolated from sediment in Xinjiang, China.</title>
        <authorList>
            <person name="Zhang R."/>
        </authorList>
    </citation>
    <scope>NUCLEOTIDE SEQUENCE</scope>
    <source>
        <strain evidence="8">D2Q-11</strain>
    </source>
</reference>
<dbReference type="GO" id="GO:0004175">
    <property type="term" value="F:endopeptidase activity"/>
    <property type="evidence" value="ECO:0007669"/>
    <property type="project" value="TreeGrafter"/>
</dbReference>
<proteinExistence type="inferred from homology"/>
<dbReference type="SMART" id="SM00245">
    <property type="entry name" value="TSPc"/>
    <property type="match status" value="1"/>
</dbReference>
<dbReference type="GO" id="GO:0008236">
    <property type="term" value="F:serine-type peptidase activity"/>
    <property type="evidence" value="ECO:0007669"/>
    <property type="project" value="UniProtKB-KW"/>
</dbReference>
<dbReference type="GO" id="GO:0006508">
    <property type="term" value="P:proteolysis"/>
    <property type="evidence" value="ECO:0007669"/>
    <property type="project" value="UniProtKB-KW"/>
</dbReference>
<dbReference type="InterPro" id="IPR005151">
    <property type="entry name" value="Tail-specific_protease"/>
</dbReference>
<dbReference type="PANTHER" id="PTHR32060">
    <property type="entry name" value="TAIL-SPECIFIC PROTEASE"/>
    <property type="match status" value="1"/>
</dbReference>
<dbReference type="RefSeq" id="WP_203365348.1">
    <property type="nucleotide sequence ID" value="NZ_WSFT01000016.1"/>
</dbReference>
<dbReference type="FunFam" id="2.30.42.10:FF:000063">
    <property type="entry name" value="Peptidase, S41 family"/>
    <property type="match status" value="1"/>
</dbReference>
<dbReference type="SUPFAM" id="SSF50156">
    <property type="entry name" value="PDZ domain-like"/>
    <property type="match status" value="1"/>
</dbReference>
<dbReference type="EMBL" id="WSFT01000016">
    <property type="protein sequence ID" value="MBS4537418.1"/>
    <property type="molecule type" value="Genomic_DNA"/>
</dbReference>
<dbReference type="InterPro" id="IPR029045">
    <property type="entry name" value="ClpP/crotonase-like_dom_sf"/>
</dbReference>
<sequence length="399" mass="43934">MISKKKAIAIGLVLVLLTAATTFALDNMVQLTIGSKVIIPKNQLDNESKVAYLEQYIKQNYLNEVTEEEMLDGQLKGLFDSLDDPYSVYMTKSEFDDFMDQTEGSYGGIGVIVTPGDDNFITVVSPIEDTPGEKAGIKPGDKIIKVNDKEFFAKNMDEAVDVMKGEPGTDVSLTILRELEGKEPEEITVTLTRKQIRLISVKSQMIEGNIGYIRIIQFDELVYDDFKKHLSELQDKGMESLVIDLRNNPGGLLDKTAKIADLLIGESDIVYTETKNGERDYYKSDEDKLGLPLVVLVNEGSASASEILSGAIKDTNTGTIVGTTTFGKGIVQRIQQLNDGSGFKITVSEYFTPSGTNIHGTGIKPDVEIELPEDVQGGIDNIDKDIQLQKAIEILKEKM</sequence>
<comment type="similarity">
    <text evidence="1 5">Belongs to the peptidase S41A family.</text>
</comment>
<evidence type="ECO:0000256" key="5">
    <source>
        <dbReference type="RuleBase" id="RU004404"/>
    </source>
</evidence>
<keyword evidence="4 5" id="KW-0720">Serine protease</keyword>
<dbReference type="InterPro" id="IPR041489">
    <property type="entry name" value="PDZ_6"/>
</dbReference>
<name>A0A942URU1_9FIRM</name>
<dbReference type="CDD" id="cd07560">
    <property type="entry name" value="Peptidase_S41_CPP"/>
    <property type="match status" value="1"/>
</dbReference>
<dbReference type="AlphaFoldDB" id="A0A942URU1"/>
<keyword evidence="3 5" id="KW-0378">Hydrolase</keyword>
<dbReference type="InterPro" id="IPR004447">
    <property type="entry name" value="Peptidase_S41A"/>
</dbReference>
<feature type="signal peptide" evidence="6">
    <location>
        <begin position="1"/>
        <end position="24"/>
    </location>
</feature>
<dbReference type="SUPFAM" id="SSF52096">
    <property type="entry name" value="ClpP/crotonase"/>
    <property type="match status" value="1"/>
</dbReference>
<evidence type="ECO:0000256" key="3">
    <source>
        <dbReference type="ARBA" id="ARBA00022801"/>
    </source>
</evidence>
<dbReference type="Pfam" id="PF03572">
    <property type="entry name" value="Peptidase_S41"/>
    <property type="match status" value="1"/>
</dbReference>
<dbReference type="Gene3D" id="3.30.750.44">
    <property type="match status" value="1"/>
</dbReference>
<evidence type="ECO:0000256" key="4">
    <source>
        <dbReference type="ARBA" id="ARBA00022825"/>
    </source>
</evidence>
<dbReference type="Gene3D" id="2.30.42.10">
    <property type="match status" value="1"/>
</dbReference>
<dbReference type="Gene3D" id="3.90.226.10">
    <property type="entry name" value="2-enoyl-CoA Hydratase, Chain A, domain 1"/>
    <property type="match status" value="1"/>
</dbReference>
<dbReference type="Proteomes" id="UP000724672">
    <property type="component" value="Unassembled WGS sequence"/>
</dbReference>
<dbReference type="PANTHER" id="PTHR32060:SF30">
    <property type="entry name" value="CARBOXY-TERMINAL PROCESSING PROTEASE CTPA"/>
    <property type="match status" value="1"/>
</dbReference>
<dbReference type="SMART" id="SM00228">
    <property type="entry name" value="PDZ"/>
    <property type="match status" value="1"/>
</dbReference>